<dbReference type="AlphaFoldDB" id="A0A814Q6M5"/>
<protein>
    <recommendedName>
        <fullName evidence="5">RING-type domain-containing protein</fullName>
    </recommendedName>
</protein>
<proteinExistence type="predicted"/>
<dbReference type="Pfam" id="PF17123">
    <property type="entry name" value="zf-RING_11"/>
    <property type="match status" value="1"/>
</dbReference>
<dbReference type="InterPro" id="IPR051834">
    <property type="entry name" value="RING_finger_E3_ligase"/>
</dbReference>
<dbReference type="GO" id="GO:0006511">
    <property type="term" value="P:ubiquitin-dependent protein catabolic process"/>
    <property type="evidence" value="ECO:0007669"/>
    <property type="project" value="TreeGrafter"/>
</dbReference>
<evidence type="ECO:0000313" key="7">
    <source>
        <dbReference type="Proteomes" id="UP000663870"/>
    </source>
</evidence>
<reference evidence="6" key="1">
    <citation type="submission" date="2021-02" db="EMBL/GenBank/DDBJ databases">
        <authorList>
            <person name="Nowell W R."/>
        </authorList>
    </citation>
    <scope>NUCLEOTIDE SEQUENCE</scope>
</reference>
<dbReference type="PROSITE" id="PS50089">
    <property type="entry name" value="ZF_RING_2"/>
    <property type="match status" value="1"/>
</dbReference>
<keyword evidence="1" id="KW-0479">Metal-binding</keyword>
<dbReference type="InterPro" id="IPR013083">
    <property type="entry name" value="Znf_RING/FYVE/PHD"/>
</dbReference>
<evidence type="ECO:0000259" key="5">
    <source>
        <dbReference type="PROSITE" id="PS50089"/>
    </source>
</evidence>
<organism evidence="6 7">
    <name type="scientific">Rotaria sordida</name>
    <dbReference type="NCBI Taxonomy" id="392033"/>
    <lineage>
        <taxon>Eukaryota</taxon>
        <taxon>Metazoa</taxon>
        <taxon>Spiralia</taxon>
        <taxon>Gnathifera</taxon>
        <taxon>Rotifera</taxon>
        <taxon>Eurotatoria</taxon>
        <taxon>Bdelloidea</taxon>
        <taxon>Philodinida</taxon>
        <taxon>Philodinidae</taxon>
        <taxon>Rotaria</taxon>
    </lineage>
</organism>
<keyword evidence="7" id="KW-1185">Reference proteome</keyword>
<dbReference type="Proteomes" id="UP000663870">
    <property type="component" value="Unassembled WGS sequence"/>
</dbReference>
<dbReference type="GO" id="GO:0005634">
    <property type="term" value="C:nucleus"/>
    <property type="evidence" value="ECO:0007669"/>
    <property type="project" value="TreeGrafter"/>
</dbReference>
<dbReference type="InterPro" id="IPR001841">
    <property type="entry name" value="Znf_RING"/>
</dbReference>
<feature type="domain" description="RING-type" evidence="5">
    <location>
        <begin position="311"/>
        <end position="353"/>
    </location>
</feature>
<evidence type="ECO:0000313" key="6">
    <source>
        <dbReference type="EMBL" id="CAF1116055.1"/>
    </source>
</evidence>
<comment type="caution">
    <text evidence="6">The sequence shown here is derived from an EMBL/GenBank/DDBJ whole genome shotgun (WGS) entry which is preliminary data.</text>
</comment>
<gene>
    <name evidence="6" type="ORF">JXQ802_LOCUS19953</name>
</gene>
<evidence type="ECO:0000256" key="1">
    <source>
        <dbReference type="ARBA" id="ARBA00022723"/>
    </source>
</evidence>
<dbReference type="EMBL" id="CAJNOL010000559">
    <property type="protein sequence ID" value="CAF1116055.1"/>
    <property type="molecule type" value="Genomic_DNA"/>
</dbReference>
<dbReference type="PANTHER" id="PTHR45931">
    <property type="entry name" value="SI:CH211-59O9.10"/>
    <property type="match status" value="1"/>
</dbReference>
<dbReference type="Gene3D" id="3.30.40.10">
    <property type="entry name" value="Zinc/RING finger domain, C3HC4 (zinc finger)"/>
    <property type="match status" value="1"/>
</dbReference>
<keyword evidence="2 4" id="KW-0863">Zinc-finger</keyword>
<evidence type="ECO:0000256" key="2">
    <source>
        <dbReference type="ARBA" id="ARBA00022771"/>
    </source>
</evidence>
<accession>A0A814Q6M5</accession>
<dbReference type="GO" id="GO:0008270">
    <property type="term" value="F:zinc ion binding"/>
    <property type="evidence" value="ECO:0007669"/>
    <property type="project" value="UniProtKB-KW"/>
</dbReference>
<dbReference type="PANTHER" id="PTHR45931:SF3">
    <property type="entry name" value="RING ZINC FINGER-CONTAINING PROTEIN"/>
    <property type="match status" value="1"/>
</dbReference>
<dbReference type="SMART" id="SM00184">
    <property type="entry name" value="RING"/>
    <property type="match status" value="1"/>
</dbReference>
<dbReference type="SUPFAM" id="SSF57850">
    <property type="entry name" value="RING/U-box"/>
    <property type="match status" value="1"/>
</dbReference>
<evidence type="ECO:0000256" key="3">
    <source>
        <dbReference type="ARBA" id="ARBA00022833"/>
    </source>
</evidence>
<keyword evidence="3" id="KW-0862">Zinc</keyword>
<dbReference type="GO" id="GO:0061630">
    <property type="term" value="F:ubiquitin protein ligase activity"/>
    <property type="evidence" value="ECO:0007669"/>
    <property type="project" value="TreeGrafter"/>
</dbReference>
<name>A0A814Q6M5_9BILA</name>
<sequence>MHSNVELLPICLPSGAMDCAKVMSTKEDINSHYYQSNSTSSDQESNLDDYVIVSSSASIISSENNSSEENLLEQEDDSDYFAQFSCPNDDSDDDLEYFYNNNNNDDIFINNHLNRKQLYLAEQFEEKNYQRSKRSNKKINAHCQIKTKHAKNIKIKSHNKQLYMHHRLVKRVVLDEPSRNYLPSNPSTPLYSFEALRSLVYEHRHLGIGSNRQSQVQQQTIRNNNNNNNTSNVTNQLREYTINENNILNDPCFDDAMINFLLDMQNRDLSPNDYEMLLRLDERVQRKTVDVNILDKFPTLNVSETHLNDQCTICMEAYTLGQTIKSLPCTHIFHVHCIEIYLKEFSIQCPLDNLPLI</sequence>
<evidence type="ECO:0000256" key="4">
    <source>
        <dbReference type="PROSITE-ProRule" id="PRU00175"/>
    </source>
</evidence>